<evidence type="ECO:0000313" key="4">
    <source>
        <dbReference type="Proteomes" id="UP000003963"/>
    </source>
</evidence>
<proteinExistence type="inferred from homology"/>
<evidence type="ECO:0000259" key="2">
    <source>
        <dbReference type="Pfam" id="PF08327"/>
    </source>
</evidence>
<comment type="similarity">
    <text evidence="1">Belongs to the AHA1 family.</text>
</comment>
<dbReference type="Gene3D" id="3.30.530.20">
    <property type="match status" value="1"/>
</dbReference>
<accession>D9W952</accession>
<dbReference type="STRING" id="457427.SSOG_06548"/>
<dbReference type="InterPro" id="IPR013538">
    <property type="entry name" value="ASHA1/2-like_C"/>
</dbReference>
<dbReference type="EMBL" id="GG657754">
    <property type="protein sequence ID" value="EFL26834.1"/>
    <property type="molecule type" value="Genomic_DNA"/>
</dbReference>
<dbReference type="Pfam" id="PF08327">
    <property type="entry name" value="AHSA1"/>
    <property type="match status" value="1"/>
</dbReference>
<feature type="domain" description="Activator of Hsp90 ATPase homologue 1/2-like C-terminal" evidence="2">
    <location>
        <begin position="33"/>
        <end position="163"/>
    </location>
</feature>
<gene>
    <name evidence="3" type="ORF">SSOG_06548</name>
</gene>
<evidence type="ECO:0000256" key="1">
    <source>
        <dbReference type="ARBA" id="ARBA00006817"/>
    </source>
</evidence>
<dbReference type="AlphaFoldDB" id="D9W952"/>
<protein>
    <submittedName>
        <fullName evidence="3">Putative toxin-antitoxin system, toxin component</fullName>
    </submittedName>
</protein>
<organism evidence="3 4">
    <name type="scientific">Streptomyces himastatinicus ATCC 53653</name>
    <dbReference type="NCBI Taxonomy" id="457427"/>
    <lineage>
        <taxon>Bacteria</taxon>
        <taxon>Bacillati</taxon>
        <taxon>Actinomycetota</taxon>
        <taxon>Actinomycetes</taxon>
        <taxon>Kitasatosporales</taxon>
        <taxon>Streptomycetaceae</taxon>
        <taxon>Streptomyces</taxon>
        <taxon>Streptomyces violaceusniger group</taxon>
    </lineage>
</organism>
<name>D9W952_9ACTN</name>
<reference evidence="3 4" key="1">
    <citation type="submission" date="2009-02" db="EMBL/GenBank/DDBJ databases">
        <title>Annotation of Streptomyces hygroscopicus strain ATCC 53653.</title>
        <authorList>
            <consortium name="The Broad Institute Genome Sequencing Platform"/>
            <consortium name="Broad Institute Microbial Sequencing Center"/>
            <person name="Fischbach M."/>
            <person name="Godfrey P."/>
            <person name="Ward D."/>
            <person name="Young S."/>
            <person name="Zeng Q."/>
            <person name="Koehrsen M."/>
            <person name="Alvarado L."/>
            <person name="Berlin A.M."/>
            <person name="Bochicchio J."/>
            <person name="Borenstein D."/>
            <person name="Chapman S.B."/>
            <person name="Chen Z."/>
            <person name="Engels R."/>
            <person name="Freedman E."/>
            <person name="Gellesch M."/>
            <person name="Goldberg J."/>
            <person name="Griggs A."/>
            <person name="Gujja S."/>
            <person name="Heilman E.R."/>
            <person name="Heiman D.I."/>
            <person name="Hepburn T.A."/>
            <person name="Howarth C."/>
            <person name="Jen D."/>
            <person name="Larson L."/>
            <person name="Lewis B."/>
            <person name="Mehta T."/>
            <person name="Park D."/>
            <person name="Pearson M."/>
            <person name="Richards J."/>
            <person name="Roberts A."/>
            <person name="Saif S."/>
            <person name="Shea T.D."/>
            <person name="Shenoy N."/>
            <person name="Sisk P."/>
            <person name="Stolte C."/>
            <person name="Sykes S.N."/>
            <person name="Thomson T."/>
            <person name="Walk T."/>
            <person name="White J."/>
            <person name="Yandava C."/>
            <person name="Straight P."/>
            <person name="Clardy J."/>
            <person name="Hung D."/>
            <person name="Kolter R."/>
            <person name="Mekalanos J."/>
            <person name="Walker S."/>
            <person name="Walsh C.T."/>
            <person name="Wieland-Brown L.C."/>
            <person name="Haas B."/>
            <person name="Nusbaum C."/>
            <person name="Birren B."/>
        </authorList>
    </citation>
    <scope>NUCLEOTIDE SEQUENCE [LARGE SCALE GENOMIC DNA]</scope>
    <source>
        <strain evidence="3 4">ATCC 53653</strain>
    </source>
</reference>
<dbReference type="Proteomes" id="UP000003963">
    <property type="component" value="Unassembled WGS sequence"/>
</dbReference>
<evidence type="ECO:0000313" key="3">
    <source>
        <dbReference type="EMBL" id="EFL26834.1"/>
    </source>
</evidence>
<dbReference type="SUPFAM" id="SSF55961">
    <property type="entry name" value="Bet v1-like"/>
    <property type="match status" value="1"/>
</dbReference>
<dbReference type="HOGENOM" id="CLU_108923_2_1_11"/>
<dbReference type="InterPro" id="IPR023393">
    <property type="entry name" value="START-like_dom_sf"/>
</dbReference>
<keyword evidence="4" id="KW-1185">Reference proteome</keyword>
<sequence length="168" mass="18551">MWGLPWNAEVVAVREPTAVTVADRIEREAYVPAPIDRVWRVLTTPEHIRTWYAPGGCEIDPRPGGTVRFRWDEHGEFHGRVERAVPDALFRFRLAHAPDRAPLGPGQSTVVEFTLSPEGAGTRLRIAETGIRALDLPDEAKAKHAEYAALAWTSALEELTALAAGSHN</sequence>